<comment type="caution">
    <text evidence="2">The sequence shown here is derived from an EMBL/GenBank/DDBJ whole genome shotgun (WGS) entry which is preliminary data.</text>
</comment>
<dbReference type="InterPro" id="IPR025474">
    <property type="entry name" value="DUF4325"/>
</dbReference>
<organism evidence="2 3">
    <name type="scientific">Marivirga aurantiaca</name>
    <dbReference type="NCBI Taxonomy" id="2802615"/>
    <lineage>
        <taxon>Bacteria</taxon>
        <taxon>Pseudomonadati</taxon>
        <taxon>Bacteroidota</taxon>
        <taxon>Cytophagia</taxon>
        <taxon>Cytophagales</taxon>
        <taxon>Marivirgaceae</taxon>
        <taxon>Marivirga</taxon>
    </lineage>
</organism>
<evidence type="ECO:0000259" key="1">
    <source>
        <dbReference type="Pfam" id="PF14213"/>
    </source>
</evidence>
<sequence>MDNIIIRVKDFSIVPGTRKKDEGKNAHSGEEFREDYLIPKFKEAIKDKKKLTVNLDGTIGYGTSWLEEVFGGLARNFGKNQVNSILEFISEEEPYLIDDIKHYIEHAEKNN</sequence>
<dbReference type="AlphaFoldDB" id="A0A935C519"/>
<gene>
    <name evidence="2" type="ORF">JKA74_01060</name>
</gene>
<dbReference type="EMBL" id="JAEQBW010000001">
    <property type="protein sequence ID" value="MBK6263606.1"/>
    <property type="molecule type" value="Genomic_DNA"/>
</dbReference>
<accession>A0A935C519</accession>
<reference evidence="2" key="1">
    <citation type="submission" date="2021-01" db="EMBL/GenBank/DDBJ databases">
        <title>Marivirga aurantiaca sp. nov., isolated from intertidal surface sediments.</title>
        <authorList>
            <person name="Zhang M."/>
        </authorList>
    </citation>
    <scope>NUCLEOTIDE SEQUENCE</scope>
    <source>
        <strain evidence="2">S37H4</strain>
    </source>
</reference>
<protein>
    <submittedName>
        <fullName evidence="2">STAS-like domain-containing protein</fullName>
    </submittedName>
</protein>
<dbReference type="RefSeq" id="WP_201429296.1">
    <property type="nucleotide sequence ID" value="NZ_JAEQBW010000001.1"/>
</dbReference>
<evidence type="ECO:0000313" key="2">
    <source>
        <dbReference type="EMBL" id="MBK6263606.1"/>
    </source>
</evidence>
<proteinExistence type="predicted"/>
<evidence type="ECO:0000313" key="3">
    <source>
        <dbReference type="Proteomes" id="UP000611723"/>
    </source>
</evidence>
<dbReference type="Proteomes" id="UP000611723">
    <property type="component" value="Unassembled WGS sequence"/>
</dbReference>
<keyword evidence="3" id="KW-1185">Reference proteome</keyword>
<name>A0A935C519_9BACT</name>
<dbReference type="Pfam" id="PF14213">
    <property type="entry name" value="DUF4325"/>
    <property type="match status" value="1"/>
</dbReference>
<feature type="domain" description="DUF4325" evidence="1">
    <location>
        <begin position="28"/>
        <end position="95"/>
    </location>
</feature>